<reference evidence="1 2" key="1">
    <citation type="submission" date="2017-12" db="EMBL/GenBank/DDBJ databases">
        <authorList>
            <consortium name="DOE Joint Genome Institute"/>
            <person name="Haridas S."/>
            <person name="Kjaerbolling I."/>
            <person name="Vesth T.C."/>
            <person name="Frisvad J.C."/>
            <person name="Nybo J.L."/>
            <person name="Theobald S."/>
            <person name="Kuo A."/>
            <person name="Bowyer P."/>
            <person name="Matsuda Y."/>
            <person name="Mondo S."/>
            <person name="Lyhne E.K."/>
            <person name="Kogle M.E."/>
            <person name="Clum A."/>
            <person name="Lipzen A."/>
            <person name="Salamov A."/>
            <person name="Ngan C.Y."/>
            <person name="Daum C."/>
            <person name="Chiniquy J."/>
            <person name="Barry K."/>
            <person name="LaButti K."/>
            <person name="Simmons B.A."/>
            <person name="Magnuson J.K."/>
            <person name="Mortensen U.H."/>
            <person name="Larsen T.O."/>
            <person name="Grigoriev I.V."/>
            <person name="Baker S.E."/>
            <person name="Andersen M.R."/>
            <person name="Nordberg H.P."/>
            <person name="Cantor M.N."/>
            <person name="Hua S.X."/>
        </authorList>
    </citation>
    <scope>NUCLEOTIDE SEQUENCE [LARGE SCALE GENOMIC DNA]</scope>
    <source>
        <strain evidence="1 2">CBS 102.13</strain>
    </source>
</reference>
<keyword evidence="2" id="KW-1185">Reference proteome</keyword>
<evidence type="ECO:0000313" key="2">
    <source>
        <dbReference type="Proteomes" id="UP000234585"/>
    </source>
</evidence>
<sequence length="124" mass="13653">MTDSHILHLPPSPSLHPLSHLSLRRLPLSFPLIHSNLEILFLLFSLAHFPPFPSLPPPSLSAPLPLSLSLHHPLFLSLPLPPRLSFPSWSSLLGLDLFDTAPRSGAPPSGPLALRFMRSSRIPF</sequence>
<dbReference type="Proteomes" id="UP000234585">
    <property type="component" value="Unassembled WGS sequence"/>
</dbReference>
<dbReference type="OrthoDB" id="10601193at2759"/>
<accession>A0A2I2F5E6</accession>
<gene>
    <name evidence="1" type="ORF">BDW47DRAFT_58635</name>
</gene>
<proteinExistence type="predicted"/>
<evidence type="ECO:0000313" key="1">
    <source>
        <dbReference type="EMBL" id="PLB35879.1"/>
    </source>
</evidence>
<dbReference type="RefSeq" id="XP_024669891.1">
    <property type="nucleotide sequence ID" value="XM_024819368.1"/>
</dbReference>
<organism evidence="1 2">
    <name type="scientific">Aspergillus candidus</name>
    <dbReference type="NCBI Taxonomy" id="41067"/>
    <lineage>
        <taxon>Eukaryota</taxon>
        <taxon>Fungi</taxon>
        <taxon>Dikarya</taxon>
        <taxon>Ascomycota</taxon>
        <taxon>Pezizomycotina</taxon>
        <taxon>Eurotiomycetes</taxon>
        <taxon>Eurotiomycetidae</taxon>
        <taxon>Eurotiales</taxon>
        <taxon>Aspergillaceae</taxon>
        <taxon>Aspergillus</taxon>
        <taxon>Aspergillus subgen. Circumdati</taxon>
    </lineage>
</organism>
<dbReference type="EMBL" id="KZ559157">
    <property type="protein sequence ID" value="PLB35879.1"/>
    <property type="molecule type" value="Genomic_DNA"/>
</dbReference>
<dbReference type="AlphaFoldDB" id="A0A2I2F5E6"/>
<protein>
    <submittedName>
        <fullName evidence="1">Uncharacterized protein</fullName>
    </submittedName>
</protein>
<dbReference type="GeneID" id="36526528"/>
<name>A0A2I2F5E6_ASPCN</name>